<dbReference type="InterPro" id="IPR002347">
    <property type="entry name" value="SDR_fam"/>
</dbReference>
<dbReference type="FunCoup" id="O16995">
    <property type="interactions" value="22"/>
</dbReference>
<dbReference type="FunFam" id="3.40.50.720:FF:000084">
    <property type="entry name" value="Short-chain dehydrogenase reductase"/>
    <property type="match status" value="1"/>
</dbReference>
<dbReference type="PhylomeDB" id="O16995"/>
<dbReference type="InterPro" id="IPR020904">
    <property type="entry name" value="Sc_DH/Rdtase_CS"/>
</dbReference>
<dbReference type="Gene3D" id="3.40.50.720">
    <property type="entry name" value="NAD(P)-binding Rossmann-like Domain"/>
    <property type="match status" value="1"/>
</dbReference>
<dbReference type="STRING" id="6239.W03F9.9.1"/>
<gene>
    <name evidence="2" type="ORF">CELE_W03F9.9</name>
    <name evidence="2 4" type="ORF">W03F9.9</name>
</gene>
<dbReference type="PIR" id="G88922">
    <property type="entry name" value="G88922"/>
</dbReference>
<dbReference type="KEGG" id="cel:CELE_W03F9.9"/>
<dbReference type="GO" id="GO:0016491">
    <property type="term" value="F:oxidoreductase activity"/>
    <property type="evidence" value="ECO:0007669"/>
    <property type="project" value="UniProtKB-KW"/>
</dbReference>
<name>O16995_CAEEL</name>
<dbReference type="PANTHER" id="PTHR44115">
    <property type="entry name" value="PROTEIN CBG09704"/>
    <property type="match status" value="1"/>
</dbReference>
<dbReference type="PeptideAtlas" id="O16995"/>
<evidence type="ECO:0000313" key="3">
    <source>
        <dbReference type="Proteomes" id="UP000001940"/>
    </source>
</evidence>
<dbReference type="InterPro" id="IPR036291">
    <property type="entry name" value="NAD(P)-bd_dom_sf"/>
</dbReference>
<dbReference type="eggNOG" id="KOG0725">
    <property type="taxonomic scope" value="Eukaryota"/>
</dbReference>
<dbReference type="RefSeq" id="NP_503143.1">
    <property type="nucleotide sequence ID" value="NM_070742.1"/>
</dbReference>
<dbReference type="Bgee" id="WBGene00021003">
    <property type="expression patterns" value="Expressed in adult organism and 1 other cell type or tissue"/>
</dbReference>
<dbReference type="EMBL" id="BX284605">
    <property type="protein sequence ID" value="CCD74281.1"/>
    <property type="molecule type" value="Genomic_DNA"/>
</dbReference>
<reference evidence="2 3" key="1">
    <citation type="journal article" date="1998" name="Science">
        <title>Genome sequence of the nematode C. elegans: a platform for investigating biology.</title>
        <authorList>
            <consortium name="The C. elegans sequencing consortium"/>
            <person name="Sulson J.E."/>
            <person name="Waterston R."/>
        </authorList>
    </citation>
    <scope>NUCLEOTIDE SEQUENCE [LARGE SCALE GENOMIC DNA]</scope>
    <source>
        <strain evidence="2 3">Bristol N2</strain>
    </source>
</reference>
<protein>
    <submittedName>
        <fullName evidence="2">DeHydrogenases, Short chain</fullName>
    </submittedName>
</protein>
<evidence type="ECO:0000256" key="1">
    <source>
        <dbReference type="ARBA" id="ARBA00023002"/>
    </source>
</evidence>
<dbReference type="OMA" id="DAVFPGM"/>
<dbReference type="CTD" id="189164"/>
<evidence type="ECO:0000313" key="4">
    <source>
        <dbReference type="WormBase" id="W03F9.9"/>
    </source>
</evidence>
<dbReference type="InParanoid" id="O16995"/>
<dbReference type="HOGENOM" id="CLU_010194_1_0_1"/>
<evidence type="ECO:0000313" key="2">
    <source>
        <dbReference type="EMBL" id="CCD74281.1"/>
    </source>
</evidence>
<keyword evidence="3" id="KW-1185">Reference proteome</keyword>
<dbReference type="PRINTS" id="PR00081">
    <property type="entry name" value="GDHRDH"/>
</dbReference>
<dbReference type="AlphaFoldDB" id="O16995"/>
<dbReference type="OrthoDB" id="47007at2759"/>
<dbReference type="GeneID" id="189164"/>
<dbReference type="PaxDb" id="6239-W03F9.9"/>
<dbReference type="PRINTS" id="PR00080">
    <property type="entry name" value="SDRFAMILY"/>
</dbReference>
<dbReference type="UCSC" id="W03F9.9">
    <property type="organism name" value="c. elegans"/>
</dbReference>
<dbReference type="SMR" id="O16995"/>
<keyword evidence="1" id="KW-0560">Oxidoreductase</keyword>
<proteinExistence type="predicted"/>
<dbReference type="AGR" id="WB:WBGene00021003"/>
<dbReference type="WormBase" id="W03F9.9">
    <property type="protein sequence ID" value="CE14538"/>
    <property type="gene ID" value="WBGene00021003"/>
</dbReference>
<dbReference type="PROSITE" id="PS00061">
    <property type="entry name" value="ADH_SHORT"/>
    <property type="match status" value="1"/>
</dbReference>
<dbReference type="Proteomes" id="UP000001940">
    <property type="component" value="Chromosome V"/>
</dbReference>
<sequence length="280" mass="29263">MAQRFTDEVAIVTGSSNGIGRATAILLASEGAKVTITGRNAERLEESRQALLKVGVPSGHINSVVADVTTGAGQDVLIDSTLKKFGKINILINNAGALIVDPEGKTNTSTGVETCLKTFQLNFQSVVEMTQKIRPHLANTHGEIVNVSSVGAGPAAENRFPYYSAAKAALDQYSRNTAIDLIPDGIRVNIVQPGFVATGFTTAASGMSPDASAKMYEGIGANTSCIPAGYCGRPEHLASVIAFLADRKASEYIVGQTIIADGGTTLVRGRNVALATRRAE</sequence>
<dbReference type="PANTHER" id="PTHR44115:SF5">
    <property type="entry name" value="DEHYDROGENASES, SHORT CHAIN-RELATED"/>
    <property type="match status" value="1"/>
</dbReference>
<organism evidence="2 3">
    <name type="scientific">Caenorhabditis elegans</name>
    <dbReference type="NCBI Taxonomy" id="6239"/>
    <lineage>
        <taxon>Eukaryota</taxon>
        <taxon>Metazoa</taxon>
        <taxon>Ecdysozoa</taxon>
        <taxon>Nematoda</taxon>
        <taxon>Chromadorea</taxon>
        <taxon>Rhabditida</taxon>
        <taxon>Rhabditina</taxon>
        <taxon>Rhabditomorpha</taxon>
        <taxon>Rhabditoidea</taxon>
        <taxon>Rhabditidae</taxon>
        <taxon>Peloderinae</taxon>
        <taxon>Caenorhabditis</taxon>
    </lineage>
</organism>
<accession>O16995</accession>
<dbReference type="Pfam" id="PF13561">
    <property type="entry name" value="adh_short_C2"/>
    <property type="match status" value="1"/>
</dbReference>
<dbReference type="SUPFAM" id="SSF51735">
    <property type="entry name" value="NAD(P)-binding Rossmann-fold domains"/>
    <property type="match status" value="1"/>
</dbReference>